<proteinExistence type="predicted"/>
<keyword evidence="1" id="KW-0378">Hydrolase</keyword>
<evidence type="ECO:0000256" key="1">
    <source>
        <dbReference type="ARBA" id="ARBA00022801"/>
    </source>
</evidence>
<keyword evidence="4" id="KW-1185">Reference proteome</keyword>
<comment type="caution">
    <text evidence="3">The sequence shown here is derived from an EMBL/GenBank/DDBJ whole genome shotgun (WGS) entry which is preliminary data.</text>
</comment>
<dbReference type="SUPFAM" id="SSF56601">
    <property type="entry name" value="beta-lactamase/transpeptidase-like"/>
    <property type="match status" value="1"/>
</dbReference>
<evidence type="ECO:0000259" key="2">
    <source>
        <dbReference type="Pfam" id="PF00144"/>
    </source>
</evidence>
<dbReference type="InterPro" id="IPR012338">
    <property type="entry name" value="Beta-lactam/transpept-like"/>
</dbReference>
<dbReference type="Gene3D" id="3.40.710.10">
    <property type="entry name" value="DD-peptidase/beta-lactamase superfamily"/>
    <property type="match status" value="1"/>
</dbReference>
<dbReference type="InterPro" id="IPR050789">
    <property type="entry name" value="Diverse_Enzym_Activities"/>
</dbReference>
<feature type="domain" description="Beta-lactamase-related" evidence="2">
    <location>
        <begin position="120"/>
        <end position="368"/>
    </location>
</feature>
<gene>
    <name evidence="3" type="ORF">LZZ85_03340</name>
</gene>
<dbReference type="RefSeq" id="WP_237868522.1">
    <property type="nucleotide sequence ID" value="NZ_JAKLTR010000002.1"/>
</dbReference>
<dbReference type="PANTHER" id="PTHR43283">
    <property type="entry name" value="BETA-LACTAMASE-RELATED"/>
    <property type="match status" value="1"/>
</dbReference>
<dbReference type="Proteomes" id="UP001165367">
    <property type="component" value="Unassembled WGS sequence"/>
</dbReference>
<accession>A0ABS9KLV0</accession>
<name>A0ABS9KLV0_9BACT</name>
<protein>
    <submittedName>
        <fullName evidence="3">Beta-lactamase family protein</fullName>
    </submittedName>
</protein>
<dbReference type="Pfam" id="PF00144">
    <property type="entry name" value="Beta-lactamase"/>
    <property type="match status" value="1"/>
</dbReference>
<dbReference type="InterPro" id="IPR001466">
    <property type="entry name" value="Beta-lactam-related"/>
</dbReference>
<reference evidence="3" key="1">
    <citation type="submission" date="2022-01" db="EMBL/GenBank/DDBJ databases">
        <authorList>
            <person name="Jo J.-H."/>
            <person name="Im W.-T."/>
        </authorList>
    </citation>
    <scope>NUCLEOTIDE SEQUENCE</scope>
    <source>
        <strain evidence="3">NA20</strain>
    </source>
</reference>
<dbReference type="PANTHER" id="PTHR43283:SF11">
    <property type="entry name" value="BETA-LACTAMASE-RELATED DOMAIN-CONTAINING PROTEIN"/>
    <property type="match status" value="1"/>
</dbReference>
<sequence>MKPVIIMKKITYYFTTFLLLFIYAAATAQSIYYPDTAWQSKTPQQAGMNQTKVDSAIAFALRSENKVEKDLRIANLRSYAREPGYAINGPMKERGGPAGLVIKNGYIVAQWGDVKRVDMTFSATKSYLSTVAGLAVDDGLIRSVHDRVSNYVWDDSYTGQHNSTITWEHLLNQSSDWSGSLFGLHDWADRPPREGGIDDWKNRKLQEPGTVFKYNDVRVNLLAYSLLQVYRKPLPVILKEKVMDPIGASTTWRWYGYDNTFVNIDGIMMQSVSGGGHHGGGIFINTLDHARFGLLFLRKGKWKGKQLLSEKWISEAHKPSVPNKEYGYMWWMNTTQKWKDVSPEVYYAAGFGGNYIVVDNEHDLVVVARWMDDSKMGEFMKMIISSIDKK</sequence>
<evidence type="ECO:0000313" key="4">
    <source>
        <dbReference type="Proteomes" id="UP001165367"/>
    </source>
</evidence>
<organism evidence="3 4">
    <name type="scientific">Terrimonas ginsenosidimutans</name>
    <dbReference type="NCBI Taxonomy" id="2908004"/>
    <lineage>
        <taxon>Bacteria</taxon>
        <taxon>Pseudomonadati</taxon>
        <taxon>Bacteroidota</taxon>
        <taxon>Chitinophagia</taxon>
        <taxon>Chitinophagales</taxon>
        <taxon>Chitinophagaceae</taxon>
        <taxon>Terrimonas</taxon>
    </lineage>
</organism>
<dbReference type="EMBL" id="JAKLTR010000002">
    <property type="protein sequence ID" value="MCG2613293.1"/>
    <property type="molecule type" value="Genomic_DNA"/>
</dbReference>
<evidence type="ECO:0000313" key="3">
    <source>
        <dbReference type="EMBL" id="MCG2613293.1"/>
    </source>
</evidence>